<dbReference type="PANTHER" id="PTHR34230:SF2">
    <property type="entry name" value="SPINDLE ASSEMBLY ABNORMAL PROTEIN 6 N-TERMINAL DOMAIN-CONTAINING PROTEIN"/>
    <property type="match status" value="1"/>
</dbReference>
<protein>
    <recommendedName>
        <fullName evidence="1">Spindle assembly abnormal protein 6 N-terminal domain-containing protein</fullName>
    </recommendedName>
</protein>
<dbReference type="Pfam" id="PF16531">
    <property type="entry name" value="SAS-6_N"/>
    <property type="match status" value="1"/>
</dbReference>
<dbReference type="Proteomes" id="UP000179807">
    <property type="component" value="Unassembled WGS sequence"/>
</dbReference>
<evidence type="ECO:0000313" key="3">
    <source>
        <dbReference type="Proteomes" id="UP000179807"/>
    </source>
</evidence>
<accession>A0A1J4JGX1</accession>
<dbReference type="RefSeq" id="XP_068349637.1">
    <property type="nucleotide sequence ID" value="XM_068495116.1"/>
</dbReference>
<dbReference type="OrthoDB" id="49058at2759"/>
<dbReference type="EMBL" id="MLAK01001171">
    <property type="protein sequence ID" value="OHS96500.1"/>
    <property type="molecule type" value="Genomic_DNA"/>
</dbReference>
<comment type="caution">
    <text evidence="2">The sequence shown here is derived from an EMBL/GenBank/DDBJ whole genome shotgun (WGS) entry which is preliminary data.</text>
</comment>
<dbReference type="VEuPathDB" id="TrichDB:TRFO_09876"/>
<dbReference type="PANTHER" id="PTHR34230">
    <property type="entry name" value="ASSEMBLY ABNORMAL PROTEIN 6, PUTATIVE-RELATED"/>
    <property type="match status" value="1"/>
</dbReference>
<feature type="domain" description="Spindle assembly abnormal protein 6 N-terminal" evidence="1">
    <location>
        <begin position="33"/>
        <end position="161"/>
    </location>
</feature>
<keyword evidence="3" id="KW-1185">Reference proteome</keyword>
<organism evidence="2 3">
    <name type="scientific">Tritrichomonas foetus</name>
    <dbReference type="NCBI Taxonomy" id="1144522"/>
    <lineage>
        <taxon>Eukaryota</taxon>
        <taxon>Metamonada</taxon>
        <taxon>Parabasalia</taxon>
        <taxon>Tritrichomonadida</taxon>
        <taxon>Tritrichomonadidae</taxon>
        <taxon>Tritrichomonas</taxon>
    </lineage>
</organism>
<dbReference type="InterPro" id="IPR038558">
    <property type="entry name" value="SAS-6_N_sf"/>
</dbReference>
<proteinExistence type="predicted"/>
<dbReference type="AlphaFoldDB" id="A0A1J4JGX1"/>
<dbReference type="Gene3D" id="2.170.210.20">
    <property type="entry name" value="Spindle assembly abnormal protein 6, N-terminal domain"/>
    <property type="match status" value="1"/>
</dbReference>
<evidence type="ECO:0000313" key="2">
    <source>
        <dbReference type="EMBL" id="OHS96500.1"/>
    </source>
</evidence>
<evidence type="ECO:0000259" key="1">
    <source>
        <dbReference type="Pfam" id="PF16531"/>
    </source>
</evidence>
<name>A0A1J4JGX1_9EUKA</name>
<dbReference type="GeneID" id="94829820"/>
<sequence>MSYLNLSQETNINAVSEDFAAMDPTILAGYKIKFDKEVKIAIADSQNSQNEEIRIIRVRIAEKTENNNLSEVRIELEDNLDVGFFNECTITASEFDQLQSSNRLRVNFKDFTNSIKDLLEKSVKTPESYQLIFKQDDDYGGDLTFIQSLKLRRVVVFSLHFVLSPHDFIRTQVQYRFNKVKLELKLREDEIDTKFKQVKSRSPAQEKILRSSIEGALKKRNINK</sequence>
<gene>
    <name evidence="2" type="ORF">TRFO_09876</name>
</gene>
<reference evidence="2" key="1">
    <citation type="submission" date="2016-10" db="EMBL/GenBank/DDBJ databases">
        <authorList>
            <person name="Benchimol M."/>
            <person name="Almeida L.G."/>
            <person name="Vasconcelos A.T."/>
            <person name="Perreira-Neves A."/>
            <person name="Rosa I.A."/>
            <person name="Tasca T."/>
            <person name="Bogo M.R."/>
            <person name="de Souza W."/>
        </authorList>
    </citation>
    <scope>NUCLEOTIDE SEQUENCE [LARGE SCALE GENOMIC DNA]</scope>
    <source>
        <strain evidence="2">K</strain>
    </source>
</reference>
<dbReference type="InterPro" id="IPR032396">
    <property type="entry name" value="SAS-6_N"/>
</dbReference>